<evidence type="ECO:0000256" key="1">
    <source>
        <dbReference type="SAM" id="MobiDB-lite"/>
    </source>
</evidence>
<dbReference type="RefSeq" id="XP_034256012.1">
    <property type="nucleotide sequence ID" value="XM_034400121.1"/>
</dbReference>
<gene>
    <name evidence="3" type="primary">LOC117653999</name>
</gene>
<accession>A0A6P9ACT5</accession>
<name>A0A6P9ACT5_THRPL</name>
<dbReference type="KEGG" id="tpal:117653999"/>
<dbReference type="InParanoid" id="A0A6P9ACT5"/>
<evidence type="ECO:0000313" key="2">
    <source>
        <dbReference type="Proteomes" id="UP000515158"/>
    </source>
</evidence>
<protein>
    <submittedName>
        <fullName evidence="3">Uncharacterized protein LOC117653999</fullName>
    </submittedName>
</protein>
<sequence length="230" mass="26465">MARNYEKNFGRLNRLWLEKTKGKKEKRPRLSTLKTSEEISCWLPSIKDELDFFLKQTEVPCYTERKIDECRKHISCLEAEYKAFVRKLHQLNSGLKTTPWLPRPYEKKTCVRSALSLHPSGADLRLGQISSIQTPVLMHDTIYQEDEVETELLETDIHCQSNNEMLLFSNSTIFTNQCPQRTIEQKMIIGKESFANNESGVSSGTEPHRCADVSEKNPLGLDYSSSDDES</sequence>
<evidence type="ECO:0000313" key="3">
    <source>
        <dbReference type="RefSeq" id="XP_034256012.1"/>
    </source>
</evidence>
<feature type="region of interest" description="Disordered" evidence="1">
    <location>
        <begin position="197"/>
        <end position="230"/>
    </location>
</feature>
<dbReference type="GeneID" id="117653999"/>
<keyword evidence="2" id="KW-1185">Reference proteome</keyword>
<proteinExistence type="predicted"/>
<dbReference type="AlphaFoldDB" id="A0A6P9ACT5"/>
<dbReference type="Proteomes" id="UP000515158">
    <property type="component" value="Unplaced"/>
</dbReference>
<dbReference type="OrthoDB" id="8194073at2759"/>
<reference evidence="3" key="1">
    <citation type="submission" date="2025-08" db="UniProtKB">
        <authorList>
            <consortium name="RefSeq"/>
        </authorList>
    </citation>
    <scope>IDENTIFICATION</scope>
    <source>
        <tissue evidence="3">Total insect</tissue>
    </source>
</reference>
<organism evidence="3">
    <name type="scientific">Thrips palmi</name>
    <name type="common">Melon thrips</name>
    <dbReference type="NCBI Taxonomy" id="161013"/>
    <lineage>
        <taxon>Eukaryota</taxon>
        <taxon>Metazoa</taxon>
        <taxon>Ecdysozoa</taxon>
        <taxon>Arthropoda</taxon>
        <taxon>Hexapoda</taxon>
        <taxon>Insecta</taxon>
        <taxon>Pterygota</taxon>
        <taxon>Neoptera</taxon>
        <taxon>Paraneoptera</taxon>
        <taxon>Thysanoptera</taxon>
        <taxon>Terebrantia</taxon>
        <taxon>Thripoidea</taxon>
        <taxon>Thripidae</taxon>
        <taxon>Thrips</taxon>
    </lineage>
</organism>
<feature type="compositionally biased region" description="Basic and acidic residues" evidence="1">
    <location>
        <begin position="206"/>
        <end position="215"/>
    </location>
</feature>